<dbReference type="EMBL" id="WEGJ01000001">
    <property type="protein sequence ID" value="MQY10166.1"/>
    <property type="molecule type" value="Genomic_DNA"/>
</dbReference>
<dbReference type="RefSeq" id="WP_153449516.1">
    <property type="nucleotide sequence ID" value="NZ_WEGJ01000001.1"/>
</dbReference>
<dbReference type="Proteomes" id="UP000466345">
    <property type="component" value="Unassembled WGS sequence"/>
</dbReference>
<gene>
    <name evidence="2" type="ORF">SRB5_02730</name>
</gene>
<dbReference type="AlphaFoldDB" id="A0A7K0C9U7"/>
<evidence type="ECO:0000313" key="3">
    <source>
        <dbReference type="Proteomes" id="UP000466345"/>
    </source>
</evidence>
<comment type="caution">
    <text evidence="2">The sequence shown here is derived from an EMBL/GenBank/DDBJ whole genome shotgun (WGS) entry which is preliminary data.</text>
</comment>
<dbReference type="OrthoDB" id="4554544at2"/>
<protein>
    <submittedName>
        <fullName evidence="2">Uncharacterized protein</fullName>
    </submittedName>
</protein>
<keyword evidence="1" id="KW-0812">Transmembrane</keyword>
<accession>A0A7K0C9U7</accession>
<name>A0A7K0C9U7_9ACTN</name>
<proteinExistence type="predicted"/>
<evidence type="ECO:0000313" key="2">
    <source>
        <dbReference type="EMBL" id="MQY10166.1"/>
    </source>
</evidence>
<feature type="transmembrane region" description="Helical" evidence="1">
    <location>
        <begin position="55"/>
        <end position="76"/>
    </location>
</feature>
<feature type="transmembrane region" description="Helical" evidence="1">
    <location>
        <begin position="97"/>
        <end position="116"/>
    </location>
</feature>
<keyword evidence="1" id="KW-1133">Transmembrane helix</keyword>
<feature type="transmembrane region" description="Helical" evidence="1">
    <location>
        <begin position="128"/>
        <end position="149"/>
    </location>
</feature>
<sequence>MSDDIAPEQARSALDAVEGARRAVGEEVGLPRGYWWAMAAGWLVLGVLGDVGPVWLASVATLAFGAGHSVFATRLLSGRRRTGGLRVSADVAGRRTPLIVIGMLLALVALTIAAALGLDADGTGHPSVWAAVMAALVIGFGGPEILRVLRRWAHA</sequence>
<organism evidence="2 3">
    <name type="scientific">Streptomyces smaragdinus</name>
    <dbReference type="NCBI Taxonomy" id="2585196"/>
    <lineage>
        <taxon>Bacteria</taxon>
        <taxon>Bacillati</taxon>
        <taxon>Actinomycetota</taxon>
        <taxon>Actinomycetes</taxon>
        <taxon>Kitasatosporales</taxon>
        <taxon>Streptomycetaceae</taxon>
        <taxon>Streptomyces</taxon>
    </lineage>
</organism>
<keyword evidence="3" id="KW-1185">Reference proteome</keyword>
<evidence type="ECO:0000256" key="1">
    <source>
        <dbReference type="SAM" id="Phobius"/>
    </source>
</evidence>
<reference evidence="2 3" key="1">
    <citation type="submission" date="2019-10" db="EMBL/GenBank/DDBJ databases">
        <title>Streptomyces smaragdinus sp. nov. and Streptomyces fabii sp. nov., isolated from the gut of fungus growing-termite Macrotermes natalensis.</title>
        <authorList>
            <person name="Schwitalla J."/>
            <person name="Benndorf R."/>
            <person name="Martin K."/>
            <person name="De Beer W."/>
            <person name="Kaster A.-K."/>
            <person name="Vollmers J."/>
            <person name="Poulsen M."/>
            <person name="Beemelmanns C."/>
        </authorList>
    </citation>
    <scope>NUCLEOTIDE SEQUENCE [LARGE SCALE GENOMIC DNA]</scope>
    <source>
        <strain evidence="2 3">RB5</strain>
    </source>
</reference>
<keyword evidence="1" id="KW-0472">Membrane</keyword>